<sequence length="239" mass="28228">MKHMNMRRLIDQFTFELPESPSYIYTRFRQIHERRRSVHRYWPAIATRCQLIDGYWRNALLHFCSLIILGILITSFFSRPLNLSYILSIAIFTIGVFPPLYYFIYRPIFTGRFLPNLENAIATYEQRELSLLEKCKQDQLSNRALVLLFYVFDKASKANYLSPNDKCADLLHKFFGVSTKGMKNELDLVFKKAKRAKLESRHLVEVGKSFEDAFKVLETMKFSDGIKLLKQLEQQFLRS</sequence>
<dbReference type="EMBL" id="CP007035">
    <property type="protein sequence ID" value="AHF17332.1"/>
    <property type="molecule type" value="Genomic_DNA"/>
</dbReference>
<dbReference type="STRING" id="929713.NIASO_05810"/>
<reference evidence="2 3" key="1">
    <citation type="submission" date="2013-12" db="EMBL/GenBank/DDBJ databases">
        <authorList>
            <consortium name="DOE Joint Genome Institute"/>
            <person name="Eisen J."/>
            <person name="Huntemann M."/>
            <person name="Han J."/>
            <person name="Chen A."/>
            <person name="Kyrpides N."/>
            <person name="Mavromatis K."/>
            <person name="Markowitz V."/>
            <person name="Palaniappan K."/>
            <person name="Ivanova N."/>
            <person name="Schaumberg A."/>
            <person name="Pati A."/>
            <person name="Liolios K."/>
            <person name="Nordberg H.P."/>
            <person name="Cantor M.N."/>
            <person name="Hua S.X."/>
            <person name="Woyke T."/>
        </authorList>
    </citation>
    <scope>NUCLEOTIDE SEQUENCE [LARGE SCALE GENOMIC DNA]</scope>
    <source>
        <strain evidence="3">DSM 19437</strain>
    </source>
</reference>
<keyword evidence="1" id="KW-0812">Transmembrane</keyword>
<evidence type="ECO:0000256" key="1">
    <source>
        <dbReference type="SAM" id="Phobius"/>
    </source>
</evidence>
<name>W0F2U0_9BACT</name>
<dbReference type="AlphaFoldDB" id="W0F2U0"/>
<dbReference type="KEGG" id="nso:NIASO_05810"/>
<evidence type="ECO:0000313" key="3">
    <source>
        <dbReference type="Proteomes" id="UP000003586"/>
    </source>
</evidence>
<evidence type="ECO:0000313" key="2">
    <source>
        <dbReference type="EMBL" id="AHF17332.1"/>
    </source>
</evidence>
<proteinExistence type="predicted"/>
<feature type="transmembrane region" description="Helical" evidence="1">
    <location>
        <begin position="59"/>
        <end position="77"/>
    </location>
</feature>
<accession>W0F2U0</accession>
<dbReference type="HOGENOM" id="CLU_1160114_0_0_10"/>
<feature type="transmembrane region" description="Helical" evidence="1">
    <location>
        <begin position="83"/>
        <end position="104"/>
    </location>
</feature>
<keyword evidence="1" id="KW-0472">Membrane</keyword>
<gene>
    <name evidence="2" type="ORF">NIASO_05810</name>
</gene>
<keyword evidence="3" id="KW-1185">Reference proteome</keyword>
<protein>
    <submittedName>
        <fullName evidence="2">Uncharacterized protein</fullName>
    </submittedName>
</protein>
<dbReference type="Proteomes" id="UP000003586">
    <property type="component" value="Chromosome"/>
</dbReference>
<dbReference type="OrthoDB" id="652864at2"/>
<dbReference type="RefSeq" id="WP_008582856.1">
    <property type="nucleotide sequence ID" value="NZ_CP007035.1"/>
</dbReference>
<organism evidence="2 3">
    <name type="scientific">Niabella soli DSM 19437</name>
    <dbReference type="NCBI Taxonomy" id="929713"/>
    <lineage>
        <taxon>Bacteria</taxon>
        <taxon>Pseudomonadati</taxon>
        <taxon>Bacteroidota</taxon>
        <taxon>Chitinophagia</taxon>
        <taxon>Chitinophagales</taxon>
        <taxon>Chitinophagaceae</taxon>
        <taxon>Niabella</taxon>
    </lineage>
</organism>
<keyword evidence="1" id="KW-1133">Transmembrane helix</keyword>